<evidence type="ECO:0008006" key="5">
    <source>
        <dbReference type="Google" id="ProtNLM"/>
    </source>
</evidence>
<dbReference type="GO" id="GO:0071944">
    <property type="term" value="C:cell periphery"/>
    <property type="evidence" value="ECO:0007669"/>
    <property type="project" value="TreeGrafter"/>
</dbReference>
<dbReference type="EMBL" id="KZ305026">
    <property type="protein sequence ID" value="PIA54891.1"/>
    <property type="molecule type" value="Genomic_DNA"/>
</dbReference>
<organism evidence="3 4">
    <name type="scientific">Aquilegia coerulea</name>
    <name type="common">Rocky mountain columbine</name>
    <dbReference type="NCBI Taxonomy" id="218851"/>
    <lineage>
        <taxon>Eukaryota</taxon>
        <taxon>Viridiplantae</taxon>
        <taxon>Streptophyta</taxon>
        <taxon>Embryophyta</taxon>
        <taxon>Tracheophyta</taxon>
        <taxon>Spermatophyta</taxon>
        <taxon>Magnoliopsida</taxon>
        <taxon>Ranunculales</taxon>
        <taxon>Ranunculaceae</taxon>
        <taxon>Thalictroideae</taxon>
        <taxon>Aquilegia</taxon>
    </lineage>
</organism>
<dbReference type="PANTHER" id="PTHR33470">
    <property type="entry name" value="OS01G0164075 PROTEIN"/>
    <property type="match status" value="1"/>
</dbReference>
<dbReference type="InParanoid" id="A0A2G5EGS7"/>
<gene>
    <name evidence="3" type="ORF">AQUCO_00901061v1</name>
</gene>
<dbReference type="STRING" id="218851.A0A2G5EGS7"/>
<evidence type="ECO:0000313" key="3">
    <source>
        <dbReference type="EMBL" id="PIA54891.1"/>
    </source>
</evidence>
<dbReference type="OrthoDB" id="747559at2759"/>
<dbReference type="FunCoup" id="A0A2G5EGS7">
    <property type="interactions" value="295"/>
</dbReference>
<dbReference type="PANTHER" id="PTHR33470:SF29">
    <property type="entry name" value="POLLEN OLE E 1 ALLERGEN AND EXTENSIN FAMILY PROTEIN"/>
    <property type="match status" value="1"/>
</dbReference>
<accession>A0A2G5EGS7</accession>
<feature type="signal peptide" evidence="2">
    <location>
        <begin position="1"/>
        <end position="20"/>
    </location>
</feature>
<dbReference type="AlphaFoldDB" id="A0A2G5EGS7"/>
<keyword evidence="1 2" id="KW-0732">Signal</keyword>
<dbReference type="Proteomes" id="UP000230069">
    <property type="component" value="Unassembled WGS sequence"/>
</dbReference>
<evidence type="ECO:0000256" key="2">
    <source>
        <dbReference type="SAM" id="SignalP"/>
    </source>
</evidence>
<feature type="chain" id="PRO_5013915538" description="Pollen Ole e 1 allergen and extensin family protein" evidence="2">
    <location>
        <begin position="21"/>
        <end position="161"/>
    </location>
</feature>
<proteinExistence type="predicted"/>
<dbReference type="Pfam" id="PF01190">
    <property type="entry name" value="Pollen_Ole_e_1"/>
    <property type="match status" value="1"/>
</dbReference>
<evidence type="ECO:0000256" key="1">
    <source>
        <dbReference type="ARBA" id="ARBA00022729"/>
    </source>
</evidence>
<protein>
    <recommendedName>
        <fullName evidence="5">Pollen Ole e 1 allergen and extensin family protein</fullName>
    </recommendedName>
</protein>
<sequence length="161" mass="17888">MVLEIIVASLMVGCLSVSEAWKDEPKKIHVSGKVLCQDCTGDWNDWVQGSKPIKDSKVSVTCFDDRGRVVYYESDKTDERGEFDMIVQKSINGKELKPNQCSVRLVSSPDNVCNLLTDFAGGRSGVKLSRPSHVLPDLVKYTLGPFFFTTPMCDEPDTTGY</sequence>
<keyword evidence="4" id="KW-1185">Reference proteome</keyword>
<reference evidence="3 4" key="1">
    <citation type="submission" date="2017-09" db="EMBL/GenBank/DDBJ databases">
        <title>WGS assembly of Aquilegia coerulea Goldsmith.</title>
        <authorList>
            <person name="Hodges S."/>
            <person name="Kramer E."/>
            <person name="Nordborg M."/>
            <person name="Tomkins J."/>
            <person name="Borevitz J."/>
            <person name="Derieg N."/>
            <person name="Yan J."/>
            <person name="Mihaltcheva S."/>
            <person name="Hayes R.D."/>
            <person name="Rokhsar D."/>
        </authorList>
    </citation>
    <scope>NUCLEOTIDE SEQUENCE [LARGE SCALE GENOMIC DNA]</scope>
    <source>
        <strain evidence="4">cv. Goldsmith</strain>
    </source>
</reference>
<name>A0A2G5EGS7_AQUCA</name>
<evidence type="ECO:0000313" key="4">
    <source>
        <dbReference type="Proteomes" id="UP000230069"/>
    </source>
</evidence>